<keyword evidence="1" id="KW-0479">Metal-binding</keyword>
<name>A0AB74KGL7_9BASI</name>
<keyword evidence="7" id="KW-0539">Nucleus</keyword>
<dbReference type="Gene3D" id="1.10.30.10">
    <property type="entry name" value="High mobility group box domain"/>
    <property type="match status" value="2"/>
</dbReference>
<evidence type="ECO:0000256" key="5">
    <source>
        <dbReference type="ARBA" id="ARBA00047761"/>
    </source>
</evidence>
<dbReference type="GO" id="GO:0003677">
    <property type="term" value="F:DNA binding"/>
    <property type="evidence" value="ECO:0007669"/>
    <property type="project" value="UniProtKB-UniRule"/>
</dbReference>
<dbReference type="SMART" id="SM00398">
    <property type="entry name" value="HMG"/>
    <property type="match status" value="2"/>
</dbReference>
<evidence type="ECO:0000256" key="3">
    <source>
        <dbReference type="ARBA" id="ARBA00022912"/>
    </source>
</evidence>
<evidence type="ECO:0000256" key="1">
    <source>
        <dbReference type="ARBA" id="ARBA00022723"/>
    </source>
</evidence>
<dbReference type="AlphaFoldDB" id="A0AB74KGL7"/>
<reference evidence="10 11" key="1">
    <citation type="submission" date="2019-03" db="EMBL/GenBank/DDBJ databases">
        <title>Sequencing 25 genomes of Wallemia mellicola.</title>
        <authorList>
            <person name="Gostincar C."/>
        </authorList>
    </citation>
    <scope>NUCLEOTIDE SEQUENCE [LARGE SCALE GENOMIC DNA]</scope>
    <source>
        <strain evidence="10 11">EXF-1277</strain>
    </source>
</reference>
<dbReference type="CDD" id="cd07415">
    <property type="entry name" value="MPP_PP2A_PP4_PP6"/>
    <property type="match status" value="1"/>
</dbReference>
<evidence type="ECO:0000256" key="8">
    <source>
        <dbReference type="RuleBase" id="RU004273"/>
    </source>
</evidence>
<keyword evidence="3" id="KW-0904">Protein phosphatase</keyword>
<dbReference type="PROSITE" id="PS00125">
    <property type="entry name" value="SER_THR_PHOSPHATASE"/>
    <property type="match status" value="1"/>
</dbReference>
<dbReference type="SUPFAM" id="SSF47095">
    <property type="entry name" value="HMG-box"/>
    <property type="match status" value="2"/>
</dbReference>
<protein>
    <recommendedName>
        <fullName evidence="8">Serine/threonine-protein phosphatase</fullName>
        <ecNumber evidence="8">3.1.3.16</ecNumber>
    </recommendedName>
</protein>
<dbReference type="InterPro" id="IPR036910">
    <property type="entry name" value="HMG_box_dom_sf"/>
</dbReference>
<dbReference type="SMART" id="SM00156">
    <property type="entry name" value="PP2Ac"/>
    <property type="match status" value="1"/>
</dbReference>
<dbReference type="PROSITE" id="PS50118">
    <property type="entry name" value="HMG_BOX_2"/>
    <property type="match status" value="1"/>
</dbReference>
<comment type="caution">
    <text evidence="10">The sequence shown here is derived from an EMBL/GenBank/DDBJ whole genome shotgun (WGS) entry which is preliminary data.</text>
</comment>
<sequence length="574" mass="65814">MTVDPQQWLDTILSGKYLAESQIKMLCDVVLGLLVEESNIQPVSSPVTVCGDIHGQFWDLLELLRVGGDCRDTNYIFMGDFVDRGHQSLESFTLLMALKARITLLRGNHESRQITQVYGFYDECQQKYGNASVWKACCQVFDYLNLAAIIDGKILCVHGGLSPDVRTLDQIRVIARAQEIPHDGPFCDLMWSDPDDVEHWSISPRGAGWLFGSKVTKEFNHINGLDMIARAHQLIQEGFKFMFPDNDLVTVWSAPNYCYRCGNVASVLKVKENEPVTENNFAIFDAVADQDRGAVARVAPSQYLMCEWGFGQWAIEMLKDDVTLMHKDKDKEFLTLAKFTALCASNSTKALANLAPFGSLFGSSPELLKRTLFTTATQLRERERDPALQPPAKPKSPYLRFMHHLIQKEKRGKPLLKIDTIKFGQQVAAPSWESLFESDKKPFEQAYQHDYKLYKPKERDWWMSKTHSDISLINEERRLYGMKPLSFPKEYMKEIRENERQARQAEKSLKPKGIANSRIRFMKEVIPSLSRELGNSQEAMKAASKQWNELTDDEKEPYQQAYLKERVEKELLKK</sequence>
<gene>
    <name evidence="10" type="ORF">E3Q03_00879</name>
</gene>
<dbReference type="EC" id="3.1.3.16" evidence="8"/>
<dbReference type="InterPro" id="IPR006186">
    <property type="entry name" value="Ser/Thr-sp_prot-phosphatase"/>
</dbReference>
<comment type="similarity">
    <text evidence="8">Belongs to the PPP phosphatase family.</text>
</comment>
<evidence type="ECO:0000259" key="9">
    <source>
        <dbReference type="PROSITE" id="PS50118"/>
    </source>
</evidence>
<dbReference type="SUPFAM" id="SSF56300">
    <property type="entry name" value="Metallo-dependent phosphatases"/>
    <property type="match status" value="1"/>
</dbReference>
<dbReference type="GO" id="GO:0046872">
    <property type="term" value="F:metal ion binding"/>
    <property type="evidence" value="ECO:0007669"/>
    <property type="project" value="UniProtKB-KW"/>
</dbReference>
<dbReference type="Gene3D" id="3.60.21.10">
    <property type="match status" value="1"/>
</dbReference>
<proteinExistence type="inferred from homology"/>
<evidence type="ECO:0000313" key="11">
    <source>
        <dbReference type="Proteomes" id="UP000305362"/>
    </source>
</evidence>
<keyword evidence="4" id="KW-0464">Manganese</keyword>
<dbReference type="InterPro" id="IPR004843">
    <property type="entry name" value="Calcineurin-like_PHP"/>
</dbReference>
<dbReference type="Proteomes" id="UP000305362">
    <property type="component" value="Unassembled WGS sequence"/>
</dbReference>
<dbReference type="FunFam" id="3.60.21.10:FF:000005">
    <property type="entry name" value="Serine/threonine-protein phosphatase"/>
    <property type="match status" value="1"/>
</dbReference>
<evidence type="ECO:0000256" key="2">
    <source>
        <dbReference type="ARBA" id="ARBA00022801"/>
    </source>
</evidence>
<organism evidence="10 11">
    <name type="scientific">Wallemia mellicola</name>
    <dbReference type="NCBI Taxonomy" id="1708541"/>
    <lineage>
        <taxon>Eukaryota</taxon>
        <taxon>Fungi</taxon>
        <taxon>Dikarya</taxon>
        <taxon>Basidiomycota</taxon>
        <taxon>Wallemiomycotina</taxon>
        <taxon>Wallemiomycetes</taxon>
        <taxon>Wallemiales</taxon>
        <taxon>Wallemiaceae</taxon>
        <taxon>Wallemia</taxon>
    </lineage>
</organism>
<dbReference type="Pfam" id="PF09011">
    <property type="entry name" value="HMG_box_2"/>
    <property type="match status" value="1"/>
</dbReference>
<comment type="catalytic activity">
    <reaction evidence="5">
        <text>O-phospho-L-seryl-[protein] + H2O = L-seryl-[protein] + phosphate</text>
        <dbReference type="Rhea" id="RHEA:20629"/>
        <dbReference type="Rhea" id="RHEA-COMP:9863"/>
        <dbReference type="Rhea" id="RHEA-COMP:11604"/>
        <dbReference type="ChEBI" id="CHEBI:15377"/>
        <dbReference type="ChEBI" id="CHEBI:29999"/>
        <dbReference type="ChEBI" id="CHEBI:43474"/>
        <dbReference type="ChEBI" id="CHEBI:83421"/>
        <dbReference type="EC" id="3.1.3.16"/>
    </reaction>
</comment>
<dbReference type="EMBL" id="SPRV01000006">
    <property type="protein sequence ID" value="TIC70672.1"/>
    <property type="molecule type" value="Genomic_DNA"/>
</dbReference>
<evidence type="ECO:0000256" key="6">
    <source>
        <dbReference type="ARBA" id="ARBA00048336"/>
    </source>
</evidence>
<comment type="catalytic activity">
    <reaction evidence="6 8">
        <text>O-phospho-L-threonyl-[protein] + H2O = L-threonyl-[protein] + phosphate</text>
        <dbReference type="Rhea" id="RHEA:47004"/>
        <dbReference type="Rhea" id="RHEA-COMP:11060"/>
        <dbReference type="Rhea" id="RHEA-COMP:11605"/>
        <dbReference type="ChEBI" id="CHEBI:15377"/>
        <dbReference type="ChEBI" id="CHEBI:30013"/>
        <dbReference type="ChEBI" id="CHEBI:43474"/>
        <dbReference type="ChEBI" id="CHEBI:61977"/>
        <dbReference type="EC" id="3.1.3.16"/>
    </reaction>
</comment>
<dbReference type="InterPro" id="IPR029052">
    <property type="entry name" value="Metallo-depent_PP-like"/>
</dbReference>
<dbReference type="Pfam" id="PF00149">
    <property type="entry name" value="Metallophos"/>
    <property type="match status" value="1"/>
</dbReference>
<dbReference type="InterPro" id="IPR009071">
    <property type="entry name" value="HMG_box_dom"/>
</dbReference>
<keyword evidence="7" id="KW-0238">DNA-binding</keyword>
<feature type="domain" description="HMG box" evidence="9">
    <location>
        <begin position="391"/>
        <end position="462"/>
    </location>
</feature>
<evidence type="ECO:0000313" key="10">
    <source>
        <dbReference type="EMBL" id="TIC70672.1"/>
    </source>
</evidence>
<dbReference type="GO" id="GO:0005634">
    <property type="term" value="C:nucleus"/>
    <property type="evidence" value="ECO:0007669"/>
    <property type="project" value="UniProtKB-UniRule"/>
</dbReference>
<evidence type="ECO:0000256" key="4">
    <source>
        <dbReference type="ARBA" id="ARBA00023211"/>
    </source>
</evidence>
<accession>A0AB74KGL7</accession>
<dbReference type="PANTHER" id="PTHR45619">
    <property type="entry name" value="SERINE/THREONINE-PROTEIN PHOSPHATASE PP2A-RELATED"/>
    <property type="match status" value="1"/>
</dbReference>
<feature type="DNA-binding region" description="HMG box" evidence="7">
    <location>
        <begin position="391"/>
        <end position="462"/>
    </location>
</feature>
<dbReference type="PRINTS" id="PR00114">
    <property type="entry name" value="STPHPHTASE"/>
</dbReference>
<dbReference type="InterPro" id="IPR047129">
    <property type="entry name" value="PPA2-like"/>
</dbReference>
<evidence type="ECO:0000256" key="7">
    <source>
        <dbReference type="PROSITE-ProRule" id="PRU00267"/>
    </source>
</evidence>
<keyword evidence="2 8" id="KW-0378">Hydrolase</keyword>
<dbReference type="GO" id="GO:0004722">
    <property type="term" value="F:protein serine/threonine phosphatase activity"/>
    <property type="evidence" value="ECO:0007669"/>
    <property type="project" value="UniProtKB-EC"/>
</dbReference>